<accession>A0A6N2KG40</accession>
<evidence type="ECO:0000313" key="1">
    <source>
        <dbReference type="EMBL" id="VFU26663.1"/>
    </source>
</evidence>
<dbReference type="EMBL" id="CAADRP010000327">
    <property type="protein sequence ID" value="VFU26663.1"/>
    <property type="molecule type" value="Genomic_DNA"/>
</dbReference>
<protein>
    <submittedName>
        <fullName evidence="1">Uncharacterized protein</fullName>
    </submittedName>
</protein>
<name>A0A6N2KG40_SALVM</name>
<proteinExistence type="predicted"/>
<reference evidence="1" key="1">
    <citation type="submission" date="2019-03" db="EMBL/GenBank/DDBJ databases">
        <authorList>
            <person name="Mank J."/>
            <person name="Almeida P."/>
        </authorList>
    </citation>
    <scope>NUCLEOTIDE SEQUENCE</scope>
    <source>
        <strain evidence="1">78183</strain>
    </source>
</reference>
<dbReference type="AlphaFoldDB" id="A0A6N2KG40"/>
<gene>
    <name evidence="1" type="ORF">SVIM_LOCUS73184</name>
</gene>
<organism evidence="1">
    <name type="scientific">Salix viminalis</name>
    <name type="common">Common osier</name>
    <name type="synonym">Basket willow</name>
    <dbReference type="NCBI Taxonomy" id="40686"/>
    <lineage>
        <taxon>Eukaryota</taxon>
        <taxon>Viridiplantae</taxon>
        <taxon>Streptophyta</taxon>
        <taxon>Embryophyta</taxon>
        <taxon>Tracheophyta</taxon>
        <taxon>Spermatophyta</taxon>
        <taxon>Magnoliopsida</taxon>
        <taxon>eudicotyledons</taxon>
        <taxon>Gunneridae</taxon>
        <taxon>Pentapetalae</taxon>
        <taxon>rosids</taxon>
        <taxon>fabids</taxon>
        <taxon>Malpighiales</taxon>
        <taxon>Salicaceae</taxon>
        <taxon>Saliceae</taxon>
        <taxon>Salix</taxon>
    </lineage>
</organism>
<sequence>MVISYLPYSRCQPKHAQLIVLYFDAEAIVAAADCSSGETCAALIHRKQMAPSRLEAWARLFVTKYLGSHISTDRLM</sequence>